<keyword evidence="3" id="KW-1185">Reference proteome</keyword>
<dbReference type="PANTHER" id="PTHR47197:SF3">
    <property type="entry name" value="DIHYDRO-HEME D1 DEHYDROGENASE"/>
    <property type="match status" value="1"/>
</dbReference>
<evidence type="ECO:0000313" key="2">
    <source>
        <dbReference type="EMBL" id="QPI36870.1"/>
    </source>
</evidence>
<dbReference type="Gene3D" id="2.130.10.10">
    <property type="entry name" value="YVTN repeat-like/Quinoprotein amine dehydrogenase"/>
    <property type="match status" value="2"/>
</dbReference>
<accession>A0AAX1J8Q8</accession>
<evidence type="ECO:0000313" key="3">
    <source>
        <dbReference type="Proteomes" id="UP000465306"/>
    </source>
</evidence>
<dbReference type="AlphaFoldDB" id="A0AAX1J8Q8"/>
<dbReference type="Proteomes" id="UP000663583">
    <property type="component" value="Chromosome"/>
</dbReference>
<dbReference type="KEGG" id="mku:I2456_20830"/>
<dbReference type="InterPro" id="IPR011044">
    <property type="entry name" value="Quino_amine_DH_bsu"/>
</dbReference>
<dbReference type="EMBL" id="BLKU01000005">
    <property type="protein sequence ID" value="GFG67114.1"/>
    <property type="molecule type" value="Genomic_DNA"/>
</dbReference>
<dbReference type="RefSeq" id="WP_085073991.1">
    <property type="nucleotide sequence ID" value="NZ_BLKU01000005.1"/>
</dbReference>
<organism evidence="2 4">
    <name type="scientific">Mycobacterium kubicae</name>
    <dbReference type="NCBI Taxonomy" id="120959"/>
    <lineage>
        <taxon>Bacteria</taxon>
        <taxon>Bacillati</taxon>
        <taxon>Actinomycetota</taxon>
        <taxon>Actinomycetes</taxon>
        <taxon>Mycobacteriales</taxon>
        <taxon>Mycobacteriaceae</taxon>
        <taxon>Mycobacterium</taxon>
        <taxon>Mycobacterium simiae complex</taxon>
    </lineage>
</organism>
<dbReference type="SUPFAM" id="SSF50969">
    <property type="entry name" value="YVTN repeat-like/Quinoprotein amine dehydrogenase"/>
    <property type="match status" value="1"/>
</dbReference>
<dbReference type="InterPro" id="IPR011964">
    <property type="entry name" value="YVTN_b-propeller_repeat"/>
</dbReference>
<dbReference type="EMBL" id="CP065047">
    <property type="protein sequence ID" value="QPI36870.1"/>
    <property type="molecule type" value="Genomic_DNA"/>
</dbReference>
<dbReference type="NCBIfam" id="TIGR02276">
    <property type="entry name" value="beta_rpt_yvtn"/>
    <property type="match status" value="1"/>
</dbReference>
<name>A0AAX1J8Q8_9MYCO</name>
<protein>
    <submittedName>
        <fullName evidence="2">YncE family protein</fullName>
    </submittedName>
</protein>
<reference evidence="1" key="2">
    <citation type="submission" date="2020-02" db="EMBL/GenBank/DDBJ databases">
        <authorList>
            <person name="Matsumoto Y."/>
            <person name="Kinjo T."/>
            <person name="Motooka D."/>
            <person name="Nabeya D."/>
            <person name="Jung N."/>
            <person name="Uechi K."/>
            <person name="Horii T."/>
            <person name="Iida T."/>
            <person name="Fujita J."/>
            <person name="Nakamura S."/>
        </authorList>
    </citation>
    <scope>NUCLEOTIDE SEQUENCE</scope>
    <source>
        <strain evidence="1">JCM 13573</strain>
    </source>
</reference>
<sequence length="373" mass="38653">MSDVNGHNVQVVGFDDAPDLPIAVQISVGRGPISGIALSADGRRVLVTNYRDDTISIIDSDTGRVVDTVGAVTEPRALALAAAAADRAFVSCASPAYDSIQVVDLMTNTVTKTHPLALNVRDFAVSPDGNHVYVTRNGARGADVAVVNTMTGAVQSLDLASAPDVTAECVRVSPDGARLYVGANGPFGGRIIVINTGVADGHSRWRRRRQAPPALRVLATIDIGLLVRDIAISPNGGTAYVASCGPDFGAVLDVVDTRTNKVLNTCKYSEIGGVLTGLSLSQDGTRAYLITDDSLTMLSTLTQDIIGAVTVAAQPSCVAESPDGRYLYVADYTGTVTIAPVADIAGAAQPALPAGRSADLFSPELVQHQPAFA</sequence>
<proteinExistence type="predicted"/>
<dbReference type="InterPro" id="IPR051200">
    <property type="entry name" value="Host-pathogen_enzymatic-act"/>
</dbReference>
<gene>
    <name evidence="2" type="ORF">I2456_20830</name>
    <name evidence="1" type="ORF">MKUB_46040</name>
</gene>
<evidence type="ECO:0000313" key="4">
    <source>
        <dbReference type="Proteomes" id="UP000663583"/>
    </source>
</evidence>
<dbReference type="Proteomes" id="UP000465306">
    <property type="component" value="Unassembled WGS sequence"/>
</dbReference>
<reference evidence="1 3" key="1">
    <citation type="journal article" date="2019" name="Emerg. Microbes Infect.">
        <title>Comprehensive subspecies identification of 175 nontuberculous mycobacteria species based on 7547 genomic profiles.</title>
        <authorList>
            <person name="Matsumoto Y."/>
            <person name="Kinjo T."/>
            <person name="Motooka D."/>
            <person name="Nabeya D."/>
            <person name="Jung N."/>
            <person name="Uechi K."/>
            <person name="Horii T."/>
            <person name="Iida T."/>
            <person name="Fujita J."/>
            <person name="Nakamura S."/>
        </authorList>
    </citation>
    <scope>NUCLEOTIDE SEQUENCE [LARGE SCALE GENOMIC DNA]</scope>
    <source>
        <strain evidence="1 3">JCM 13573</strain>
    </source>
</reference>
<dbReference type="InterPro" id="IPR015943">
    <property type="entry name" value="WD40/YVTN_repeat-like_dom_sf"/>
</dbReference>
<reference evidence="2" key="3">
    <citation type="submission" date="2020-11" db="EMBL/GenBank/DDBJ databases">
        <title>Intraspecies plasmid and genomic variation of Mycobacterium kubicae revealed by the complete genome sequences of two clinical isolates.</title>
        <authorList>
            <person name="Hendrix J.R."/>
            <person name="Epperson L.E."/>
            <person name="Honda J.R."/>
            <person name="Strong M."/>
        </authorList>
    </citation>
    <scope>NUCLEOTIDE SEQUENCE</scope>
    <source>
        <strain evidence="2">JCM 13573</strain>
    </source>
</reference>
<dbReference type="PANTHER" id="PTHR47197">
    <property type="entry name" value="PROTEIN NIRF"/>
    <property type="match status" value="1"/>
</dbReference>
<evidence type="ECO:0000313" key="1">
    <source>
        <dbReference type="EMBL" id="GFG67114.1"/>
    </source>
</evidence>